<comment type="caution">
    <text evidence="4">The sequence shown here is derived from an EMBL/GenBank/DDBJ whole genome shotgun (WGS) entry which is preliminary data.</text>
</comment>
<dbReference type="SUPFAM" id="SSF109854">
    <property type="entry name" value="DinB/YfiT-like putative metalloenzymes"/>
    <property type="match status" value="1"/>
</dbReference>
<dbReference type="RefSeq" id="WP_311702201.1">
    <property type="nucleotide sequence ID" value="NZ_JAVREL010000001.1"/>
</dbReference>
<reference evidence="5" key="1">
    <citation type="submission" date="2023-07" db="EMBL/GenBank/DDBJ databases">
        <title>30 novel species of actinomycetes from the DSMZ collection.</title>
        <authorList>
            <person name="Nouioui I."/>
        </authorList>
    </citation>
    <scope>NUCLEOTIDE SEQUENCE [LARGE SCALE GENOMIC DNA]</scope>
    <source>
        <strain evidence="5">DSM 44938</strain>
    </source>
</reference>
<dbReference type="InterPro" id="IPR036527">
    <property type="entry name" value="SCP2_sterol-bd_dom_sf"/>
</dbReference>
<dbReference type="Pfam" id="PF07398">
    <property type="entry name" value="MDMPI_C"/>
    <property type="match status" value="1"/>
</dbReference>
<accession>A0ABU2MHP3</accession>
<evidence type="ECO:0000313" key="5">
    <source>
        <dbReference type="Proteomes" id="UP001183246"/>
    </source>
</evidence>
<feature type="region of interest" description="Disordered" evidence="1">
    <location>
        <begin position="218"/>
        <end position="237"/>
    </location>
</feature>
<evidence type="ECO:0000256" key="1">
    <source>
        <dbReference type="SAM" id="MobiDB-lite"/>
    </source>
</evidence>
<dbReference type="EMBL" id="JAVREL010000001">
    <property type="protein sequence ID" value="MDT0341104.1"/>
    <property type="molecule type" value="Genomic_DNA"/>
</dbReference>
<sequence length="237" mass="25108">MALTETVADDARVVDAVLAAHERLGALAAGLTEEAVRAPSALPGWSRAHLFSHIEGVCRALARQAEYALRGELVEVYDGGRPTRDAAIEAGAARGADELREAVAGALAAAGAVWRSVGPDDWARPVRYRDGELRAALRAWWREAEIHGADALLGPGPDDWSRAFCDHALDFLAPRAPEGARLVLVATDGPERRAFGTGEPVTVRGRLTDLTAWLAGRTAPGPLDADPAPLPELGPWP</sequence>
<evidence type="ECO:0000259" key="3">
    <source>
        <dbReference type="Pfam" id="PF11716"/>
    </source>
</evidence>
<dbReference type="SUPFAM" id="SSF55718">
    <property type="entry name" value="SCP-like"/>
    <property type="match status" value="1"/>
</dbReference>
<organism evidence="4 5">
    <name type="scientific">Streptomyces litchfieldiae</name>
    <dbReference type="NCBI Taxonomy" id="3075543"/>
    <lineage>
        <taxon>Bacteria</taxon>
        <taxon>Bacillati</taxon>
        <taxon>Actinomycetota</taxon>
        <taxon>Actinomycetes</taxon>
        <taxon>Kitasatosporales</taxon>
        <taxon>Streptomycetaceae</taxon>
        <taxon>Streptomyces</taxon>
    </lineage>
</organism>
<dbReference type="Proteomes" id="UP001183246">
    <property type="component" value="Unassembled WGS sequence"/>
</dbReference>
<dbReference type="InterPro" id="IPR034660">
    <property type="entry name" value="DinB/YfiT-like"/>
</dbReference>
<dbReference type="Pfam" id="PF11716">
    <property type="entry name" value="MDMPI_N"/>
    <property type="match status" value="1"/>
</dbReference>
<dbReference type="GO" id="GO:0016853">
    <property type="term" value="F:isomerase activity"/>
    <property type="evidence" value="ECO:0007669"/>
    <property type="project" value="UniProtKB-KW"/>
</dbReference>
<keyword evidence="4" id="KW-0413">Isomerase</keyword>
<dbReference type="NCBIfam" id="TIGR03083">
    <property type="entry name" value="maleylpyruvate isomerase family mycothiol-dependent enzyme"/>
    <property type="match status" value="1"/>
</dbReference>
<evidence type="ECO:0000313" key="4">
    <source>
        <dbReference type="EMBL" id="MDT0341104.1"/>
    </source>
</evidence>
<keyword evidence="5" id="KW-1185">Reference proteome</keyword>
<dbReference type="InterPro" id="IPR010872">
    <property type="entry name" value="MDMPI_C-term_domain"/>
</dbReference>
<dbReference type="InterPro" id="IPR017517">
    <property type="entry name" value="Maleyloyr_isom"/>
</dbReference>
<gene>
    <name evidence="4" type="ORF">RM590_00280</name>
</gene>
<dbReference type="InterPro" id="IPR024344">
    <property type="entry name" value="MDMPI_metal-binding"/>
</dbReference>
<feature type="domain" description="Mycothiol-dependent maleylpyruvate isomerase metal-binding" evidence="3">
    <location>
        <begin position="18"/>
        <end position="151"/>
    </location>
</feature>
<proteinExistence type="predicted"/>
<name>A0ABU2MHP3_9ACTN</name>
<protein>
    <submittedName>
        <fullName evidence="4">Maleylpyruvate isomerase family mycothiol-dependent enzyme</fullName>
    </submittedName>
</protein>
<feature type="compositionally biased region" description="Pro residues" evidence="1">
    <location>
        <begin position="228"/>
        <end position="237"/>
    </location>
</feature>
<dbReference type="Gene3D" id="3.30.1050.20">
    <property type="match status" value="1"/>
</dbReference>
<feature type="domain" description="MDMPI C-terminal" evidence="2">
    <location>
        <begin position="159"/>
        <end position="223"/>
    </location>
</feature>
<dbReference type="Gene3D" id="1.20.120.450">
    <property type="entry name" value="dinb family like domain"/>
    <property type="match status" value="1"/>
</dbReference>
<evidence type="ECO:0000259" key="2">
    <source>
        <dbReference type="Pfam" id="PF07398"/>
    </source>
</evidence>